<sequence>MNAVARRRPMPSRPRGVVLYVALIMLILLALIGIAGMQVAGMQEKMASNYLVTNIAFQNAEGVTRRSERAIEAIANRKSAPSDATVADTDIQQNCDIAFDPMAWARNKAVSVNQAVNVRRIDSCIIGGGSLAMGDPVDPVTPVYQITTFANDATTDASSSAAIDSIFKL</sequence>
<keyword evidence="1" id="KW-1133">Transmembrane helix</keyword>
<keyword evidence="1" id="KW-0472">Membrane</keyword>
<feature type="transmembrane region" description="Helical" evidence="1">
    <location>
        <begin position="17"/>
        <end position="40"/>
    </location>
</feature>
<dbReference type="InterPro" id="IPR025746">
    <property type="entry name" value="PilX_N_dom"/>
</dbReference>
<dbReference type="Pfam" id="PF14341">
    <property type="entry name" value="PilX_N"/>
    <property type="match status" value="1"/>
</dbReference>
<evidence type="ECO:0000313" key="3">
    <source>
        <dbReference type="EMBL" id="KPL49426.1"/>
    </source>
</evidence>
<dbReference type="OrthoDB" id="6026687at2"/>
<dbReference type="Proteomes" id="UP000054035">
    <property type="component" value="Unassembled WGS sequence"/>
</dbReference>
<dbReference type="AlphaFoldDB" id="A0A0P6VHK0"/>
<feature type="domain" description="Type 4 fimbrial biogenesis protein PilX N-terminal" evidence="2">
    <location>
        <begin position="15"/>
        <end position="62"/>
    </location>
</feature>
<gene>
    <name evidence="3" type="ORF">XAXN_07345</name>
</gene>
<evidence type="ECO:0000259" key="2">
    <source>
        <dbReference type="Pfam" id="PF14341"/>
    </source>
</evidence>
<reference evidence="3 4" key="1">
    <citation type="submission" date="2014-02" db="EMBL/GenBank/DDBJ databases">
        <title>Genome sequence of Xanthomonas axonopodis DSM 3585 (T).</title>
        <authorList>
            <person name="Midha S."/>
            <person name="Patil P.B."/>
        </authorList>
    </citation>
    <scope>NUCLEOTIDE SEQUENCE [LARGE SCALE GENOMIC DNA]</scope>
    <source>
        <strain evidence="3 4">DSM 3585</strain>
    </source>
</reference>
<organism evidence="3 4">
    <name type="scientific">Xanthomonas axonopodis</name>
    <dbReference type="NCBI Taxonomy" id="53413"/>
    <lineage>
        <taxon>Bacteria</taxon>
        <taxon>Pseudomonadati</taxon>
        <taxon>Pseudomonadota</taxon>
        <taxon>Gammaproteobacteria</taxon>
        <taxon>Lysobacterales</taxon>
        <taxon>Lysobacteraceae</taxon>
        <taxon>Xanthomonas</taxon>
    </lineage>
</organism>
<evidence type="ECO:0000313" key="4">
    <source>
        <dbReference type="Proteomes" id="UP000054035"/>
    </source>
</evidence>
<dbReference type="RefSeq" id="WP_054319040.1">
    <property type="nucleotide sequence ID" value="NZ_JFAQ01000068.1"/>
</dbReference>
<name>A0A0P6VHK0_9XANT</name>
<proteinExistence type="predicted"/>
<dbReference type="EMBL" id="JFAQ01000068">
    <property type="protein sequence ID" value="KPL49426.1"/>
    <property type="molecule type" value="Genomic_DNA"/>
</dbReference>
<accession>A0A0P6VHK0</accession>
<comment type="caution">
    <text evidence="3">The sequence shown here is derived from an EMBL/GenBank/DDBJ whole genome shotgun (WGS) entry which is preliminary data.</text>
</comment>
<protein>
    <submittedName>
        <fullName evidence="3">Pilus assembly protein</fullName>
    </submittedName>
</protein>
<evidence type="ECO:0000256" key="1">
    <source>
        <dbReference type="SAM" id="Phobius"/>
    </source>
</evidence>
<keyword evidence="1" id="KW-0812">Transmembrane</keyword>
<dbReference type="PATRIC" id="fig|53413.25.peg.3944"/>